<organism evidence="1 2">
    <name type="scientific">Bonamia ostreae</name>
    <dbReference type="NCBI Taxonomy" id="126728"/>
    <lineage>
        <taxon>Eukaryota</taxon>
        <taxon>Sar</taxon>
        <taxon>Rhizaria</taxon>
        <taxon>Endomyxa</taxon>
        <taxon>Ascetosporea</taxon>
        <taxon>Haplosporida</taxon>
        <taxon>Bonamia</taxon>
    </lineage>
</organism>
<proteinExistence type="predicted"/>
<dbReference type="EMBL" id="JBDODL010000311">
    <property type="protein sequence ID" value="MES1919508.1"/>
    <property type="molecule type" value="Genomic_DNA"/>
</dbReference>
<sequence>MRMFEFLLSIEKETPIIPINLITNDEYQKTLFTKIDEEKDEFDFFKEYKLSDFSNYFLTINEYKDLSEIFDIEINENNSEKIKREFVERLRAKYYKK</sequence>
<protein>
    <submittedName>
        <fullName evidence="1">Uncharacterized protein</fullName>
    </submittedName>
</protein>
<evidence type="ECO:0000313" key="1">
    <source>
        <dbReference type="EMBL" id="MES1919508.1"/>
    </source>
</evidence>
<accession>A0ABV2AJG5</accession>
<name>A0ABV2AJG5_9EUKA</name>
<reference evidence="1 2" key="1">
    <citation type="journal article" date="2024" name="BMC Biol.">
        <title>Comparative genomics of Ascetosporea gives new insight into the evolutionary basis for animal parasitism in Rhizaria.</title>
        <authorList>
            <person name="Hiltunen Thoren M."/>
            <person name="Onut-Brannstrom I."/>
            <person name="Alfjorden A."/>
            <person name="Peckova H."/>
            <person name="Swords F."/>
            <person name="Hooper C."/>
            <person name="Holzer A.S."/>
            <person name="Bass D."/>
            <person name="Burki F."/>
        </authorList>
    </citation>
    <scope>NUCLEOTIDE SEQUENCE [LARGE SCALE GENOMIC DNA]</scope>
    <source>
        <strain evidence="1">20-A016</strain>
    </source>
</reference>
<comment type="caution">
    <text evidence="1">The sequence shown here is derived from an EMBL/GenBank/DDBJ whole genome shotgun (WGS) entry which is preliminary data.</text>
</comment>
<gene>
    <name evidence="1" type="ORF">MHBO_001327</name>
</gene>
<dbReference type="Proteomes" id="UP001439008">
    <property type="component" value="Unassembled WGS sequence"/>
</dbReference>
<keyword evidence="2" id="KW-1185">Reference proteome</keyword>
<evidence type="ECO:0000313" key="2">
    <source>
        <dbReference type="Proteomes" id="UP001439008"/>
    </source>
</evidence>